<evidence type="ECO:0000313" key="2">
    <source>
        <dbReference type="EMBL" id="KPM33883.1"/>
    </source>
</evidence>
<dbReference type="EMBL" id="LKCW01000543">
    <property type="protein sequence ID" value="KPM33883.1"/>
    <property type="molecule type" value="Genomic_DNA"/>
</dbReference>
<proteinExistence type="predicted"/>
<sequence>MDDSSDSGRPLKRVKYARHRENHVLAVPEIINPADDVLDPLEAAPLFDPQWQQAGLSSPSQVLLNASEMVSSSPSPPWPTAFLGEETICQPSSPISNRIASLPTSLLSSRPVPSSLVPSYQPAFSLPL</sequence>
<protein>
    <submittedName>
        <fullName evidence="2">Uncharacterized protein</fullName>
    </submittedName>
</protein>
<dbReference type="Proteomes" id="UP000050424">
    <property type="component" value="Unassembled WGS sequence"/>
</dbReference>
<feature type="region of interest" description="Disordered" evidence="1">
    <location>
        <begin position="108"/>
        <end position="128"/>
    </location>
</feature>
<reference evidence="2 3" key="1">
    <citation type="submission" date="2015-09" db="EMBL/GenBank/DDBJ databases">
        <title>Draft genome of a European isolate of the apple canker pathogen Neonectria ditissima.</title>
        <authorList>
            <person name="Gomez-Cortecero A."/>
            <person name="Harrison R.J."/>
            <person name="Armitage A.D."/>
        </authorList>
    </citation>
    <scope>NUCLEOTIDE SEQUENCE [LARGE SCALE GENOMIC DNA]</scope>
    <source>
        <strain evidence="2 3">R09/05</strain>
    </source>
</reference>
<comment type="caution">
    <text evidence="2">The sequence shown here is derived from an EMBL/GenBank/DDBJ whole genome shotgun (WGS) entry which is preliminary data.</text>
</comment>
<name>A0A0P7AAD4_9HYPO</name>
<accession>A0A0P7AAD4</accession>
<dbReference type="AlphaFoldDB" id="A0A0P7AAD4"/>
<keyword evidence="3" id="KW-1185">Reference proteome</keyword>
<gene>
    <name evidence="2" type="ORF">AK830_g12689</name>
</gene>
<organism evidence="2 3">
    <name type="scientific">Neonectria ditissima</name>
    <dbReference type="NCBI Taxonomy" id="78410"/>
    <lineage>
        <taxon>Eukaryota</taxon>
        <taxon>Fungi</taxon>
        <taxon>Dikarya</taxon>
        <taxon>Ascomycota</taxon>
        <taxon>Pezizomycotina</taxon>
        <taxon>Sordariomycetes</taxon>
        <taxon>Hypocreomycetidae</taxon>
        <taxon>Hypocreales</taxon>
        <taxon>Nectriaceae</taxon>
        <taxon>Neonectria</taxon>
    </lineage>
</organism>
<evidence type="ECO:0000313" key="3">
    <source>
        <dbReference type="Proteomes" id="UP000050424"/>
    </source>
</evidence>
<feature type="compositionally biased region" description="Low complexity" evidence="1">
    <location>
        <begin position="108"/>
        <end position="119"/>
    </location>
</feature>
<evidence type="ECO:0000256" key="1">
    <source>
        <dbReference type="SAM" id="MobiDB-lite"/>
    </source>
</evidence>